<dbReference type="Gene3D" id="3.30.950.10">
    <property type="entry name" value="Methyltransferase, Cobalt-precorrin-4 Transmethylase, Domain 2"/>
    <property type="match status" value="1"/>
</dbReference>
<dbReference type="InterPro" id="IPR006362">
    <property type="entry name" value="Cbl_synth_CobM/CibF"/>
</dbReference>
<feature type="region of interest" description="Disordered" evidence="8">
    <location>
        <begin position="260"/>
        <end position="309"/>
    </location>
</feature>
<gene>
    <name evidence="10" type="primary">cobM</name>
    <name evidence="10" type="ORF">NUM_46550</name>
</gene>
<dbReference type="InterPro" id="IPR000878">
    <property type="entry name" value="4pyrrol_Mease"/>
</dbReference>
<dbReference type="PANTHER" id="PTHR45790">
    <property type="entry name" value="SIROHEME SYNTHASE-RELATED"/>
    <property type="match status" value="1"/>
</dbReference>
<comment type="pathway">
    <text evidence="1">Cofactor biosynthesis; adenosylcobalamin biosynthesis.</text>
</comment>
<evidence type="ECO:0000256" key="7">
    <source>
        <dbReference type="RuleBase" id="RU003960"/>
    </source>
</evidence>
<dbReference type="InterPro" id="IPR003043">
    <property type="entry name" value="Uropor_MeTrfase_CS"/>
</dbReference>
<evidence type="ECO:0000256" key="4">
    <source>
        <dbReference type="ARBA" id="ARBA00022603"/>
    </source>
</evidence>
<evidence type="ECO:0000313" key="11">
    <source>
        <dbReference type="Proteomes" id="UP000614996"/>
    </source>
</evidence>
<dbReference type="UniPathway" id="UPA00148"/>
<organism evidence="10 11">
    <name type="scientific">Actinocatenispora comari</name>
    <dbReference type="NCBI Taxonomy" id="2807577"/>
    <lineage>
        <taxon>Bacteria</taxon>
        <taxon>Bacillati</taxon>
        <taxon>Actinomycetota</taxon>
        <taxon>Actinomycetes</taxon>
        <taxon>Micromonosporales</taxon>
        <taxon>Micromonosporaceae</taxon>
        <taxon>Actinocatenispora</taxon>
    </lineage>
</organism>
<dbReference type="PROSITE" id="PS00840">
    <property type="entry name" value="SUMT_2"/>
    <property type="match status" value="1"/>
</dbReference>
<evidence type="ECO:0000256" key="1">
    <source>
        <dbReference type="ARBA" id="ARBA00004953"/>
    </source>
</evidence>
<dbReference type="CDD" id="cd11641">
    <property type="entry name" value="Precorrin-4_C11-MT"/>
    <property type="match status" value="1"/>
</dbReference>
<sequence length="309" mass="31111">MSVHFVGAGPGAADLLTLRAVALLGAADVVLYPGTYLDAAVLGHCRPAARLVDTQRLDLDRIVAELVDAHRAGHTVVRLTSGDPSLYSALYEQTRRLDAAGVPWDVTPGVPAYAAAAARLGAELTVPEVAQSVVLTRTRARSTAMPPGETLAAFAATGATLALHLAITRTRELAAELAGHYGSRCPVAVVAHASQPSEVVLRGTLADIGDRVEAAGLRQAAVILVGPALGADVRGAESYLYDPSRERSVPAGTTRAAAVHSTGDDVAVGSGAADGSGTGTVAQSHTGYDRTGAADSGAAGTPGTGSAGT</sequence>
<dbReference type="PANTHER" id="PTHR45790:SF4">
    <property type="entry name" value="COBALT-PRECORRIN-4 C(11)-METHYLTRANSFERASE"/>
    <property type="match status" value="1"/>
</dbReference>
<evidence type="ECO:0000256" key="6">
    <source>
        <dbReference type="ARBA" id="ARBA00022691"/>
    </source>
</evidence>
<feature type="compositionally biased region" description="Gly residues" evidence="8">
    <location>
        <begin position="300"/>
        <end position="309"/>
    </location>
</feature>
<protein>
    <submittedName>
        <fullName evidence="10">Precorrin-4 C(11)-methyltransferase</fullName>
    </submittedName>
</protein>
<keyword evidence="4 7" id="KW-0489">Methyltransferase</keyword>
<dbReference type="InterPro" id="IPR014777">
    <property type="entry name" value="4pyrrole_Mease_sub1"/>
</dbReference>
<comment type="similarity">
    <text evidence="2 7">Belongs to the precorrin methyltransferase family.</text>
</comment>
<dbReference type="EMBL" id="BOPO01000091">
    <property type="protein sequence ID" value="GIL29401.1"/>
    <property type="molecule type" value="Genomic_DNA"/>
</dbReference>
<dbReference type="PROSITE" id="PS00839">
    <property type="entry name" value="SUMT_1"/>
    <property type="match status" value="1"/>
</dbReference>
<comment type="caution">
    <text evidence="10">The sequence shown here is derived from an EMBL/GenBank/DDBJ whole genome shotgun (WGS) entry which is preliminary data.</text>
</comment>
<dbReference type="RefSeq" id="WP_207127082.1">
    <property type="nucleotide sequence ID" value="NZ_BOPO01000091.1"/>
</dbReference>
<dbReference type="AlphaFoldDB" id="A0A8J4ADQ5"/>
<dbReference type="InterPro" id="IPR014776">
    <property type="entry name" value="4pyrrole_Mease_sub2"/>
</dbReference>
<accession>A0A8J4ADQ5</accession>
<evidence type="ECO:0000256" key="3">
    <source>
        <dbReference type="ARBA" id="ARBA00022573"/>
    </source>
</evidence>
<evidence type="ECO:0000256" key="2">
    <source>
        <dbReference type="ARBA" id="ARBA00005879"/>
    </source>
</evidence>
<keyword evidence="3" id="KW-0169">Cobalamin biosynthesis</keyword>
<dbReference type="Proteomes" id="UP000614996">
    <property type="component" value="Unassembled WGS sequence"/>
</dbReference>
<keyword evidence="5 7" id="KW-0808">Transferase</keyword>
<keyword evidence="11" id="KW-1185">Reference proteome</keyword>
<evidence type="ECO:0000256" key="5">
    <source>
        <dbReference type="ARBA" id="ARBA00022679"/>
    </source>
</evidence>
<name>A0A8J4ADQ5_9ACTN</name>
<evidence type="ECO:0000259" key="9">
    <source>
        <dbReference type="Pfam" id="PF00590"/>
    </source>
</evidence>
<reference evidence="11" key="1">
    <citation type="journal article" date="2021" name="Int. J. Syst. Evol. Microbiol.">
        <title>Actinocatenispora comari sp. nov., an endophytic actinomycete isolated from aerial parts of Comarum salesowianum.</title>
        <authorList>
            <person name="Oyunbileg N."/>
            <person name="Iizaka Y."/>
            <person name="Hamada M."/>
            <person name="Davaapurev B.O."/>
            <person name="Fukumoto A."/>
            <person name="Tsetseg B."/>
            <person name="Kato F."/>
            <person name="Tamura T."/>
            <person name="Batkhuu J."/>
            <person name="Anzai Y."/>
        </authorList>
    </citation>
    <scope>NUCLEOTIDE SEQUENCE [LARGE SCALE GENOMIC DNA]</scope>
    <source>
        <strain evidence="11">NUM-2625</strain>
    </source>
</reference>
<proteinExistence type="inferred from homology"/>
<evidence type="ECO:0000313" key="10">
    <source>
        <dbReference type="EMBL" id="GIL29401.1"/>
    </source>
</evidence>
<dbReference type="GO" id="GO:0046026">
    <property type="term" value="F:precorrin-4 C11-methyltransferase activity"/>
    <property type="evidence" value="ECO:0007669"/>
    <property type="project" value="InterPro"/>
</dbReference>
<dbReference type="InterPro" id="IPR050161">
    <property type="entry name" value="Siro_Cobalamin_biosynth"/>
</dbReference>
<dbReference type="InterPro" id="IPR035996">
    <property type="entry name" value="4pyrrol_Methylase_sf"/>
</dbReference>
<dbReference type="SUPFAM" id="SSF53790">
    <property type="entry name" value="Tetrapyrrole methylase"/>
    <property type="match status" value="1"/>
</dbReference>
<keyword evidence="6" id="KW-0949">S-adenosyl-L-methionine</keyword>
<dbReference type="Pfam" id="PF00590">
    <property type="entry name" value="TP_methylase"/>
    <property type="match status" value="1"/>
</dbReference>
<feature type="domain" description="Tetrapyrrole methylase" evidence="9">
    <location>
        <begin position="3"/>
        <end position="208"/>
    </location>
</feature>
<dbReference type="GO" id="GO:0032259">
    <property type="term" value="P:methylation"/>
    <property type="evidence" value="ECO:0007669"/>
    <property type="project" value="UniProtKB-KW"/>
</dbReference>
<dbReference type="GO" id="GO:0009236">
    <property type="term" value="P:cobalamin biosynthetic process"/>
    <property type="evidence" value="ECO:0007669"/>
    <property type="project" value="UniProtKB-UniPathway"/>
</dbReference>
<evidence type="ECO:0000256" key="8">
    <source>
        <dbReference type="SAM" id="MobiDB-lite"/>
    </source>
</evidence>
<dbReference type="Gene3D" id="3.40.1010.10">
    <property type="entry name" value="Cobalt-precorrin-4 Transmethylase, Domain 1"/>
    <property type="match status" value="1"/>
</dbReference>